<keyword evidence="3" id="KW-1185">Reference proteome</keyword>
<name>A0ABD5RXE2_9EURY</name>
<accession>A0ABD5RXE2</accession>
<sequence length="66" mass="7502">MATKTPRQQPFVEPCEDCGDDTPHDVSIRIVTESKKAANTEFSREPYRVTVCTVCGTERQQRMNNV</sequence>
<dbReference type="Proteomes" id="UP001596328">
    <property type="component" value="Unassembled WGS sequence"/>
</dbReference>
<evidence type="ECO:0000259" key="1">
    <source>
        <dbReference type="Pfam" id="PF25205"/>
    </source>
</evidence>
<dbReference type="InterPro" id="IPR057157">
    <property type="entry name" value="DUF7835"/>
</dbReference>
<evidence type="ECO:0000313" key="3">
    <source>
        <dbReference type="Proteomes" id="UP001596328"/>
    </source>
</evidence>
<comment type="caution">
    <text evidence="2">The sequence shown here is derived from an EMBL/GenBank/DDBJ whole genome shotgun (WGS) entry which is preliminary data.</text>
</comment>
<proteinExistence type="predicted"/>
<dbReference type="EMBL" id="JBHSWU010000060">
    <property type="protein sequence ID" value="MFC6723866.1"/>
    <property type="molecule type" value="Genomic_DNA"/>
</dbReference>
<protein>
    <recommendedName>
        <fullName evidence="1">DUF7835 domain-containing protein</fullName>
    </recommendedName>
</protein>
<organism evidence="2 3">
    <name type="scientific">Halobium palmae</name>
    <dbReference type="NCBI Taxonomy" id="1776492"/>
    <lineage>
        <taxon>Archaea</taxon>
        <taxon>Methanobacteriati</taxon>
        <taxon>Methanobacteriota</taxon>
        <taxon>Stenosarchaea group</taxon>
        <taxon>Halobacteria</taxon>
        <taxon>Halobacteriales</taxon>
        <taxon>Haloferacaceae</taxon>
        <taxon>Halobium</taxon>
    </lineage>
</organism>
<gene>
    <name evidence="2" type="ORF">ACFQE1_05635</name>
</gene>
<dbReference type="Pfam" id="PF25205">
    <property type="entry name" value="DUF7835"/>
    <property type="match status" value="1"/>
</dbReference>
<dbReference type="AlphaFoldDB" id="A0ABD5RXE2"/>
<feature type="domain" description="DUF7835" evidence="1">
    <location>
        <begin position="1"/>
        <end position="65"/>
    </location>
</feature>
<evidence type="ECO:0000313" key="2">
    <source>
        <dbReference type="EMBL" id="MFC6723866.1"/>
    </source>
</evidence>
<reference evidence="2 3" key="1">
    <citation type="journal article" date="2019" name="Int. J. Syst. Evol. Microbiol.">
        <title>The Global Catalogue of Microorganisms (GCM) 10K type strain sequencing project: providing services to taxonomists for standard genome sequencing and annotation.</title>
        <authorList>
            <consortium name="The Broad Institute Genomics Platform"/>
            <consortium name="The Broad Institute Genome Sequencing Center for Infectious Disease"/>
            <person name="Wu L."/>
            <person name="Ma J."/>
        </authorList>
    </citation>
    <scope>NUCLEOTIDE SEQUENCE [LARGE SCALE GENOMIC DNA]</scope>
    <source>
        <strain evidence="2 3">NBRC 111368</strain>
    </source>
</reference>